<evidence type="ECO:0000313" key="2">
    <source>
        <dbReference type="Proteomes" id="UP000807469"/>
    </source>
</evidence>
<proteinExistence type="predicted"/>
<dbReference type="AlphaFoldDB" id="A0A9P6CKW7"/>
<comment type="caution">
    <text evidence="1">The sequence shown here is derived from an EMBL/GenBank/DDBJ whole genome shotgun (WGS) entry which is preliminary data.</text>
</comment>
<dbReference type="Proteomes" id="UP000807469">
    <property type="component" value="Unassembled WGS sequence"/>
</dbReference>
<protein>
    <submittedName>
        <fullName evidence="1">Uncharacterized protein</fullName>
    </submittedName>
</protein>
<sequence>TLNGKARAMRNYAKAPANLWAEFYLTSSYLHRRIPIRSLNGISSYEAWTGHPPDYSHLREIGSRCFVLIQN</sequence>
<feature type="non-terminal residue" evidence="1">
    <location>
        <position position="1"/>
    </location>
</feature>
<accession>A0A9P6CKW7</accession>
<gene>
    <name evidence="1" type="ORF">BDN70DRAFT_762203</name>
</gene>
<organism evidence="1 2">
    <name type="scientific">Pholiota conissans</name>
    <dbReference type="NCBI Taxonomy" id="109636"/>
    <lineage>
        <taxon>Eukaryota</taxon>
        <taxon>Fungi</taxon>
        <taxon>Dikarya</taxon>
        <taxon>Basidiomycota</taxon>
        <taxon>Agaricomycotina</taxon>
        <taxon>Agaricomycetes</taxon>
        <taxon>Agaricomycetidae</taxon>
        <taxon>Agaricales</taxon>
        <taxon>Agaricineae</taxon>
        <taxon>Strophariaceae</taxon>
        <taxon>Pholiota</taxon>
    </lineage>
</organism>
<keyword evidence="2" id="KW-1185">Reference proteome</keyword>
<dbReference type="EMBL" id="MU155992">
    <property type="protein sequence ID" value="KAF9470451.1"/>
    <property type="molecule type" value="Genomic_DNA"/>
</dbReference>
<evidence type="ECO:0000313" key="1">
    <source>
        <dbReference type="EMBL" id="KAF9470451.1"/>
    </source>
</evidence>
<name>A0A9P6CKW7_9AGAR</name>
<reference evidence="1" key="1">
    <citation type="submission" date="2020-11" db="EMBL/GenBank/DDBJ databases">
        <authorList>
            <consortium name="DOE Joint Genome Institute"/>
            <person name="Ahrendt S."/>
            <person name="Riley R."/>
            <person name="Andreopoulos W."/>
            <person name="Labutti K."/>
            <person name="Pangilinan J."/>
            <person name="Ruiz-Duenas F.J."/>
            <person name="Barrasa J.M."/>
            <person name="Sanchez-Garcia M."/>
            <person name="Camarero S."/>
            <person name="Miyauchi S."/>
            <person name="Serrano A."/>
            <person name="Linde D."/>
            <person name="Babiker R."/>
            <person name="Drula E."/>
            <person name="Ayuso-Fernandez I."/>
            <person name="Pacheco R."/>
            <person name="Padilla G."/>
            <person name="Ferreira P."/>
            <person name="Barriuso J."/>
            <person name="Kellner H."/>
            <person name="Castanera R."/>
            <person name="Alfaro M."/>
            <person name="Ramirez L."/>
            <person name="Pisabarro A.G."/>
            <person name="Kuo A."/>
            <person name="Tritt A."/>
            <person name="Lipzen A."/>
            <person name="He G."/>
            <person name="Yan M."/>
            <person name="Ng V."/>
            <person name="Cullen D."/>
            <person name="Martin F."/>
            <person name="Rosso M.-N."/>
            <person name="Henrissat B."/>
            <person name="Hibbett D."/>
            <person name="Martinez A.T."/>
            <person name="Grigoriev I.V."/>
        </authorList>
    </citation>
    <scope>NUCLEOTIDE SEQUENCE</scope>
    <source>
        <strain evidence="1">CIRM-BRFM 674</strain>
    </source>
</reference>
<dbReference type="OrthoDB" id="3344688at2759"/>
<feature type="non-terminal residue" evidence="1">
    <location>
        <position position="71"/>
    </location>
</feature>